<dbReference type="Pfam" id="PF00307">
    <property type="entry name" value="CH"/>
    <property type="match status" value="1"/>
</dbReference>
<dbReference type="InterPro" id="IPR016024">
    <property type="entry name" value="ARM-type_fold"/>
</dbReference>
<dbReference type="InterPro" id="IPR001715">
    <property type="entry name" value="CH_dom"/>
</dbReference>
<keyword evidence="4" id="KW-0112">Calmodulin-binding</keyword>
<dbReference type="OrthoDB" id="2148418at2759"/>
<gene>
    <name evidence="7" type="ORF">HYH03_009339</name>
</gene>
<protein>
    <recommendedName>
        <fullName evidence="6">Calponin-homology (CH) domain-containing protein</fullName>
    </recommendedName>
</protein>
<keyword evidence="2" id="KW-0963">Cytoplasm</keyword>
<dbReference type="InterPro" id="IPR011989">
    <property type="entry name" value="ARM-like"/>
</dbReference>
<dbReference type="SMART" id="SM00033">
    <property type="entry name" value="CH"/>
    <property type="match status" value="1"/>
</dbReference>
<evidence type="ECO:0000256" key="5">
    <source>
        <dbReference type="SAM" id="MobiDB-lite"/>
    </source>
</evidence>
<dbReference type="GO" id="GO:0051295">
    <property type="term" value="P:establishment of meiotic spindle localization"/>
    <property type="evidence" value="ECO:0007669"/>
    <property type="project" value="TreeGrafter"/>
</dbReference>
<dbReference type="SUPFAM" id="SSF47576">
    <property type="entry name" value="Calponin-homology domain, CH-domain"/>
    <property type="match status" value="1"/>
</dbReference>
<evidence type="ECO:0000256" key="4">
    <source>
        <dbReference type="ARBA" id="ARBA00022860"/>
    </source>
</evidence>
<feature type="region of interest" description="Disordered" evidence="5">
    <location>
        <begin position="576"/>
        <end position="596"/>
    </location>
</feature>
<dbReference type="SUPFAM" id="SSF52540">
    <property type="entry name" value="P-loop containing nucleoside triphosphate hydrolases"/>
    <property type="match status" value="6"/>
</dbReference>
<keyword evidence="8" id="KW-1185">Reference proteome</keyword>
<keyword evidence="3" id="KW-0677">Repeat</keyword>
<dbReference type="GO" id="GO:0005516">
    <property type="term" value="F:calmodulin binding"/>
    <property type="evidence" value="ECO:0007669"/>
    <property type="project" value="UniProtKB-KW"/>
</dbReference>
<dbReference type="PROSITE" id="PS50021">
    <property type="entry name" value="CH"/>
    <property type="match status" value="1"/>
</dbReference>
<dbReference type="GO" id="GO:0000922">
    <property type="term" value="C:spindle pole"/>
    <property type="evidence" value="ECO:0007669"/>
    <property type="project" value="TreeGrafter"/>
</dbReference>
<feature type="compositionally biased region" description="Basic and acidic residues" evidence="5">
    <location>
        <begin position="1923"/>
        <end position="1940"/>
    </location>
</feature>
<dbReference type="PANTHER" id="PTHR22706">
    <property type="entry name" value="ASSEMBLY FACTOR FOR SPINDLE MICROTUBULES"/>
    <property type="match status" value="1"/>
</dbReference>
<dbReference type="Gene3D" id="1.20.5.190">
    <property type="match status" value="13"/>
</dbReference>
<feature type="region of interest" description="Disordered" evidence="5">
    <location>
        <begin position="246"/>
        <end position="265"/>
    </location>
</feature>
<feature type="compositionally biased region" description="Low complexity" evidence="5">
    <location>
        <begin position="147"/>
        <end position="201"/>
    </location>
</feature>
<dbReference type="PANTHER" id="PTHR22706:SF1">
    <property type="entry name" value="ASSEMBLY FACTOR FOR SPINDLE MICROTUBULES"/>
    <property type="match status" value="1"/>
</dbReference>
<name>A0A835XY63_9CHLO</name>
<dbReference type="EMBL" id="JAEHOE010000045">
    <property type="protein sequence ID" value="KAG2492393.1"/>
    <property type="molecule type" value="Genomic_DNA"/>
</dbReference>
<comment type="caution">
    <text evidence="7">The sequence shown here is derived from an EMBL/GenBank/DDBJ whole genome shotgun (WGS) entry which is preliminary data.</text>
</comment>
<dbReference type="InterPro" id="IPR027417">
    <property type="entry name" value="P-loop_NTPase"/>
</dbReference>
<feature type="region of interest" description="Disordered" evidence="5">
    <location>
        <begin position="1910"/>
        <end position="1941"/>
    </location>
</feature>
<dbReference type="GO" id="GO:0005737">
    <property type="term" value="C:cytoplasm"/>
    <property type="evidence" value="ECO:0007669"/>
    <property type="project" value="UniProtKB-SubCell"/>
</dbReference>
<feature type="domain" description="Calponin-homology (CH)" evidence="6">
    <location>
        <begin position="764"/>
        <end position="917"/>
    </location>
</feature>
<dbReference type="InterPro" id="IPR036872">
    <property type="entry name" value="CH_dom_sf"/>
</dbReference>
<dbReference type="Pfam" id="PF00612">
    <property type="entry name" value="IQ"/>
    <property type="match status" value="21"/>
</dbReference>
<feature type="region of interest" description="Disordered" evidence="5">
    <location>
        <begin position="147"/>
        <end position="220"/>
    </location>
</feature>
<dbReference type="SMART" id="SM00015">
    <property type="entry name" value="IQ"/>
    <property type="match status" value="26"/>
</dbReference>
<accession>A0A835XY63</accession>
<dbReference type="GO" id="GO:0007051">
    <property type="term" value="P:spindle organization"/>
    <property type="evidence" value="ECO:0007669"/>
    <property type="project" value="TreeGrafter"/>
</dbReference>
<dbReference type="CDD" id="cd23767">
    <property type="entry name" value="IQCD"/>
    <property type="match status" value="2"/>
</dbReference>
<evidence type="ECO:0000256" key="1">
    <source>
        <dbReference type="ARBA" id="ARBA00004496"/>
    </source>
</evidence>
<sequence length="1992" mass="216970">MDGLRGPVGSSSGMLSFTPPRHRDVASVESVAVLPLLAYGGQRPVVALGSCSVGSSKQVHLQLANETELERVVTLDKLPACVSVSDDATGVPVAVGDSLTVQRKCSVTLRIGWAPAAAGSLCESIRWTMMEGSRQVRLEARLQGTAADAPKAGRAGAAKPPTSTATTATGVRTAAAAAKPGQPAPAGKPGAAATAAPKAAPRGGLTLGRPQPVAAGAGVPRTSGSLEPAAVNAALAAAANIRLPPTPVQAGSSPSLANGQRGNGGLKLHTPPHRNASPPVRGVALADGGKALDFRRVGAAESKRERGLIAWMNSEVAPHEAASADAGAGAGGLPGASVRRLLGEVCGKAYRLFKRDEGFAVLGEKLEAKIAARQLAIKDVENTLMDTRMRQQAMEVLTSYHPFWLAVGLQTVLGKALTLSHGNMLSLMRPGEAPAFLRAFIAEHLLADAELAARFRGTAFKADFWEALGALVLGRSLLLLLLLDRMATSSSLPPGTPSLFRGDAAVKSSEQALQELLQPRLAGAGDVRHTLRSFGYALEYVQHARDEADYRVAKPTDLRDGTRLAKLLDNLRKQYQSGLPGSAAPTPPLSAQPSSVSVASTSQSGLAARLGVACAGRLPSAQEDLLPSMAFPQHTGRPLDEAAMRNNNIRLCRGLQLHGVNIQGLAAGSASGPRDTSADGVAKAVAEGLIRVDQRVTLGVLWQLAMRFKLRKHVDVKTLEREATRLRRAAAAAASSAGLDPASASPSGPDTEEDDAALLRYFNDPVSQALLGWLRAACALHGVSVSNFTWALADGRALCYLVHTYLPDALPLSRISTPELPASADEMARLTGGNEYVKLETLKSNGWAAVYEMGGAIQDDEAAAAYKRSVAANFAAVHAAGEALGVPAMLSAEDYLEDGPDELAAILYVSLLSEALMKLSAERRAGYVIMDFLRRRLCWRPSYMRACLERYKANVRKQEAACAIQAHWRMVLDRRRFLRLRRAACVLQALTRKRMASQRSRQRRAAAVALQSAWRAYAARQQLQRARRAACVLQAACRGWATRRELARHAAAATTIQAAWRGYVTRKVHSRDKLVAAQHAAATAIQAAWRGHRERTRFVAARALVVALQANVRQRQSRNSFLAKRQAAIVIQAAWRAHQARDRYQQLRQAAILIQAAWRGKAAARRFAATRQRVLLIQACARGYLARQAVAKRLENIHRIQAAWRGVLDRRLVASVRAQRYAAEQHRAASVLQAVVRGHLARRRLAQMHSAATALQAAWRMISARRQLQGARHAAVVLQSSFRGWRVRQELQQKHQAVTVMQSLWRRRQAVRSLQAAQLAATAIQAAWRCHTAQQAFVRQRAAAVALQAAWRGHATRTRFLQLRAAAITLQAAWRGREFRKEQQQRQAAATALQTAWRARVARLRFQRTRAAAVLIQASVRGMLARRSVQEQRAAATTLQAAWRGYVVRKEQQRRNRAAVLVQAAARMWADRRRFLALLKAAVVLQAGARGAAARRSYARVCVAATAVQGMWRTRQARRELAKRADAYYADLQRQQAELVAAVCQEYINKIRAAMKLQSFWRGYVARKAFAPVWAEHRRNAAKRQAAIVIQAAWRGYQARQAHARVVQALDVFGLLLVPLWRARRERRALHCEYATQHQAAVTIQAYMRMWLERRQLLAATKACVRIQAAWRGYSVRARDGRAKREARRRLEVAAAEAQKAPHRHIGNRAREALELLLRSSKNMVQVVSAIEVIDTATRYSRDCCRLIARSGGVAALLRFMRSLNRSRPHIEVLNRTLAVLANICRYDELIPDVFHSDDCLAVLSERLQFFRDTEEVFAPTVALLQRLVAPRELAAQVPAQVLRHWEGIHQVLFRKADMERKYLERLEGQKGSDVSARESARKLLVVQQQVVSMEALLAATGCSTRANADAGPAAAGGPDNAAQHDQDRDRERDVRERMPGIKNTLVRDVVSKSAVAQPAAVSSVATLKRGSGGGAGASGSPVQAKATLKRM</sequence>
<feature type="compositionally biased region" description="Polar residues" evidence="5">
    <location>
        <begin position="249"/>
        <end position="260"/>
    </location>
</feature>
<evidence type="ECO:0000256" key="2">
    <source>
        <dbReference type="ARBA" id="ARBA00022490"/>
    </source>
</evidence>
<dbReference type="GO" id="GO:0000278">
    <property type="term" value="P:mitotic cell cycle"/>
    <property type="evidence" value="ECO:0007669"/>
    <property type="project" value="TreeGrafter"/>
</dbReference>
<feature type="region of interest" description="Disordered" evidence="5">
    <location>
        <begin position="1961"/>
        <end position="1992"/>
    </location>
</feature>
<dbReference type="Proteomes" id="UP000612055">
    <property type="component" value="Unassembled WGS sequence"/>
</dbReference>
<feature type="compositionally biased region" description="Low complexity" evidence="5">
    <location>
        <begin position="1910"/>
        <end position="1922"/>
    </location>
</feature>
<proteinExistence type="predicted"/>
<evidence type="ECO:0000313" key="8">
    <source>
        <dbReference type="Proteomes" id="UP000612055"/>
    </source>
</evidence>
<evidence type="ECO:0000259" key="6">
    <source>
        <dbReference type="PROSITE" id="PS50021"/>
    </source>
</evidence>
<dbReference type="InterPro" id="IPR051185">
    <property type="entry name" value="ASPM"/>
</dbReference>
<dbReference type="InterPro" id="IPR000048">
    <property type="entry name" value="IQ_motif_EF-hand-BS"/>
</dbReference>
<dbReference type="PROSITE" id="PS50096">
    <property type="entry name" value="IQ"/>
    <property type="match status" value="24"/>
</dbReference>
<dbReference type="SUPFAM" id="SSF48371">
    <property type="entry name" value="ARM repeat"/>
    <property type="match status" value="1"/>
</dbReference>
<comment type="subcellular location">
    <subcellularLocation>
        <location evidence="1">Cytoplasm</location>
    </subcellularLocation>
</comment>
<dbReference type="Gene3D" id="1.10.418.10">
    <property type="entry name" value="Calponin-like domain"/>
    <property type="match status" value="1"/>
</dbReference>
<reference evidence="7" key="1">
    <citation type="journal article" date="2020" name="bioRxiv">
        <title>Comparative genomics of Chlamydomonas.</title>
        <authorList>
            <person name="Craig R.J."/>
            <person name="Hasan A.R."/>
            <person name="Ness R.W."/>
            <person name="Keightley P.D."/>
        </authorList>
    </citation>
    <scope>NUCLEOTIDE SEQUENCE</scope>
    <source>
        <strain evidence="7">CCAP 11/70</strain>
    </source>
</reference>
<organism evidence="7 8">
    <name type="scientific">Edaphochlamys debaryana</name>
    <dbReference type="NCBI Taxonomy" id="47281"/>
    <lineage>
        <taxon>Eukaryota</taxon>
        <taxon>Viridiplantae</taxon>
        <taxon>Chlorophyta</taxon>
        <taxon>core chlorophytes</taxon>
        <taxon>Chlorophyceae</taxon>
        <taxon>CS clade</taxon>
        <taxon>Chlamydomonadales</taxon>
        <taxon>Chlamydomonadales incertae sedis</taxon>
        <taxon>Edaphochlamys</taxon>
    </lineage>
</organism>
<evidence type="ECO:0000313" key="7">
    <source>
        <dbReference type="EMBL" id="KAG2492393.1"/>
    </source>
</evidence>
<dbReference type="Gene3D" id="1.25.10.10">
    <property type="entry name" value="Leucine-rich Repeat Variant"/>
    <property type="match status" value="1"/>
</dbReference>
<evidence type="ECO:0000256" key="3">
    <source>
        <dbReference type="ARBA" id="ARBA00022737"/>
    </source>
</evidence>